<name>A0A369LAJ5_9ACTN</name>
<evidence type="ECO:0008006" key="5">
    <source>
        <dbReference type="Google" id="ProtNLM"/>
    </source>
</evidence>
<feature type="region of interest" description="Disordered" evidence="1">
    <location>
        <begin position="57"/>
        <end position="101"/>
    </location>
</feature>
<dbReference type="EMBL" id="PPTP01000003">
    <property type="protein sequence ID" value="RDB56112.1"/>
    <property type="molecule type" value="Genomic_DNA"/>
</dbReference>
<evidence type="ECO:0000256" key="1">
    <source>
        <dbReference type="SAM" id="MobiDB-lite"/>
    </source>
</evidence>
<evidence type="ECO:0000256" key="2">
    <source>
        <dbReference type="SAM" id="Phobius"/>
    </source>
</evidence>
<proteinExistence type="predicted"/>
<protein>
    <recommendedName>
        <fullName evidence="5">SURF2 Surfeit locus protein 2</fullName>
    </recommendedName>
</protein>
<keyword evidence="4" id="KW-1185">Reference proteome</keyword>
<dbReference type="STRING" id="1034345.GCA_000236865_00406"/>
<keyword evidence="2" id="KW-0472">Membrane</keyword>
<dbReference type="OrthoDB" id="3178024at2"/>
<gene>
    <name evidence="3" type="ORF">C1880_04265</name>
</gene>
<evidence type="ECO:0000313" key="4">
    <source>
        <dbReference type="Proteomes" id="UP000253792"/>
    </source>
</evidence>
<organism evidence="3 4">
    <name type="scientific">Senegalimassilia anaerobia</name>
    <dbReference type="NCBI Taxonomy" id="1473216"/>
    <lineage>
        <taxon>Bacteria</taxon>
        <taxon>Bacillati</taxon>
        <taxon>Actinomycetota</taxon>
        <taxon>Coriobacteriia</taxon>
        <taxon>Coriobacteriales</taxon>
        <taxon>Coriobacteriaceae</taxon>
        <taxon>Senegalimassilia</taxon>
    </lineage>
</organism>
<reference evidence="3 4" key="1">
    <citation type="journal article" date="2018" name="Elife">
        <title>Discovery and characterization of a prevalent human gut bacterial enzyme sufficient for the inactivation of a family of plant toxins.</title>
        <authorList>
            <person name="Koppel N."/>
            <person name="Bisanz J.E."/>
            <person name="Pandelia M.E."/>
            <person name="Turnbaugh P.J."/>
            <person name="Balskus E.P."/>
        </authorList>
    </citation>
    <scope>NUCLEOTIDE SEQUENCE [LARGE SCALE GENOMIC DNA]</scope>
    <source>
        <strain evidence="4">anaerobia AP69FAA</strain>
    </source>
</reference>
<feature type="transmembrane region" description="Helical" evidence="2">
    <location>
        <begin position="113"/>
        <end position="133"/>
    </location>
</feature>
<accession>A0A369LAJ5</accession>
<dbReference type="AlphaFoldDB" id="A0A369LAJ5"/>
<dbReference type="Proteomes" id="UP000253792">
    <property type="component" value="Unassembled WGS sequence"/>
</dbReference>
<keyword evidence="2" id="KW-0812">Transmembrane</keyword>
<evidence type="ECO:0000313" key="3">
    <source>
        <dbReference type="EMBL" id="RDB56112.1"/>
    </source>
</evidence>
<feature type="compositionally biased region" description="Low complexity" evidence="1">
    <location>
        <begin position="57"/>
        <end position="69"/>
    </location>
</feature>
<dbReference type="RefSeq" id="WP_114620426.1">
    <property type="nucleotide sequence ID" value="NZ_PPTP01000003.1"/>
</dbReference>
<keyword evidence="2" id="KW-1133">Transmembrane helix</keyword>
<comment type="caution">
    <text evidence="3">The sequence shown here is derived from an EMBL/GenBank/DDBJ whole genome shotgun (WGS) entry which is preliminary data.</text>
</comment>
<sequence length="134" mass="14350">MAQDRRFSHITVNAADDDDVVIQAGAYGRHQGEDVLEEAVYAEPEPQVVPVAVPEPQHAAQQVPAGNHAAKPHAAHARKPETAVSDSRTQPVHRAEQTLEDLDAGPMSGMQKAVLVGVGVVIIAAIVYFALFMR</sequence>